<dbReference type="InterPro" id="IPR034737">
    <property type="entry name" value="TCTP"/>
</dbReference>
<dbReference type="PROSITE" id="PS51797">
    <property type="entry name" value="TCTP_3"/>
    <property type="match status" value="1"/>
</dbReference>
<dbReference type="PROSITE" id="PS01002">
    <property type="entry name" value="TCTP_1"/>
    <property type="match status" value="1"/>
</dbReference>
<feature type="region of interest" description="Disordered" evidence="4">
    <location>
        <begin position="316"/>
        <end position="364"/>
    </location>
</feature>
<evidence type="ECO:0000313" key="6">
    <source>
        <dbReference type="EMBL" id="EEC68577.1"/>
    </source>
</evidence>
<dbReference type="InterPro" id="IPR018103">
    <property type="entry name" value="Translation_control_tumour_CS"/>
</dbReference>
<dbReference type="HOGENOM" id="CLU_547906_0_0_1"/>
<dbReference type="FunFam" id="2.170.150.10:FF:000003">
    <property type="entry name" value="Translationally-controlled tumor protein homolog"/>
    <property type="match status" value="1"/>
</dbReference>
<dbReference type="EMBL" id="CM000136">
    <property type="protein sequence ID" value="EEC68577.1"/>
    <property type="molecule type" value="Genomic_DNA"/>
</dbReference>
<keyword evidence="7" id="KW-1185">Reference proteome</keyword>
<dbReference type="SUPFAM" id="SSF51316">
    <property type="entry name" value="Mss4-like"/>
    <property type="match status" value="1"/>
</dbReference>
<sequence>MLVYQDLLTGDELLSDSFPYREIENGILWEVDGKWVVQGAIDVDIGANPSAEGGGDDEGVDDQAVKVVDIVDTFRLQEQPPFDKKQFVTFMKRYIKNLSAKLDAEKQEEFKKNIEGATKYLLGKLKDLQFFVGESMHDDGGLVFAYYKDGATDPTFLYFSHGLKEVKLKAVMNPRTDGGRGILGVAHFLKALLRRSFSFGRTWRATTMSIEKKRMQPPVRRGYGLIAWAIITKKVRDRPSPSTAARYSIKVQETDRAPLQPGTACSNSTDLLQQQPLKAEKQQQQQQEEHGWITTQRFLTQLVSFHHKCSIKYAAQAATTTGSPRASPSRPWRRRRKLGGDESPPTPRPLDPYRYSEDRDTDQSSTCARMAVDFYNRNHGHGSGGGKKMVLLGAEDSHCFDADEKNGGLVYFHVNFTAVFPGKGGRRRCSAAGDPTAVLCFAEVMGTRDPETVTICVPFNSKEETMKRDNCMYCTGLSHPEQGGFFGSQEPLLVSGKN</sequence>
<dbReference type="InterPro" id="IPR018105">
    <property type="entry name" value="Translational_control_tumour_p"/>
</dbReference>
<dbReference type="PRINTS" id="PR01653">
    <property type="entry name" value="TCTPROTEIN"/>
</dbReference>
<evidence type="ECO:0000259" key="5">
    <source>
        <dbReference type="PROSITE" id="PS51797"/>
    </source>
</evidence>
<evidence type="ECO:0000256" key="3">
    <source>
        <dbReference type="PROSITE-ProRule" id="PRU01133"/>
    </source>
</evidence>
<dbReference type="Gene3D" id="2.170.150.10">
    <property type="entry name" value="Metal Binding Protein, Guanine Nucleotide Exchange Factor, Chain A"/>
    <property type="match status" value="1"/>
</dbReference>
<dbReference type="GO" id="GO:0032502">
    <property type="term" value="P:developmental process"/>
    <property type="evidence" value="ECO:0007669"/>
    <property type="project" value="UniProtKB-ARBA"/>
</dbReference>
<dbReference type="AlphaFoldDB" id="B8BLP4"/>
<gene>
    <name evidence="6" type="ORF">OsI_36917</name>
</gene>
<dbReference type="PANTHER" id="PTHR11991">
    <property type="entry name" value="TRANSLATIONALLY CONTROLLED TUMOR PROTEIN-RELATED"/>
    <property type="match status" value="1"/>
</dbReference>
<comment type="subcellular location">
    <subcellularLocation>
        <location evidence="1">Cytoplasm</location>
    </subcellularLocation>
</comment>
<dbReference type="STRING" id="39946.B8BLP4"/>
<dbReference type="PANTHER" id="PTHR11991:SF0">
    <property type="entry name" value="TRANSLATIONALLY-CONTROLLED TUMOR PROTEIN"/>
    <property type="match status" value="1"/>
</dbReference>
<feature type="domain" description="TCTP" evidence="5">
    <location>
        <begin position="1"/>
        <end position="168"/>
    </location>
</feature>
<comment type="similarity">
    <text evidence="3">Belongs to the TCTP family.</text>
</comment>
<evidence type="ECO:0000313" key="7">
    <source>
        <dbReference type="Proteomes" id="UP000007015"/>
    </source>
</evidence>
<evidence type="ECO:0000256" key="4">
    <source>
        <dbReference type="SAM" id="MobiDB-lite"/>
    </source>
</evidence>
<proteinExistence type="inferred from homology"/>
<reference evidence="6 7" key="1">
    <citation type="journal article" date="2005" name="PLoS Biol.">
        <title>The genomes of Oryza sativa: a history of duplications.</title>
        <authorList>
            <person name="Yu J."/>
            <person name="Wang J."/>
            <person name="Lin W."/>
            <person name="Li S."/>
            <person name="Li H."/>
            <person name="Zhou J."/>
            <person name="Ni P."/>
            <person name="Dong W."/>
            <person name="Hu S."/>
            <person name="Zeng C."/>
            <person name="Zhang J."/>
            <person name="Zhang Y."/>
            <person name="Li R."/>
            <person name="Xu Z."/>
            <person name="Li S."/>
            <person name="Li X."/>
            <person name="Zheng H."/>
            <person name="Cong L."/>
            <person name="Lin L."/>
            <person name="Yin J."/>
            <person name="Geng J."/>
            <person name="Li G."/>
            <person name="Shi J."/>
            <person name="Liu J."/>
            <person name="Lv H."/>
            <person name="Li J."/>
            <person name="Wang J."/>
            <person name="Deng Y."/>
            <person name="Ran L."/>
            <person name="Shi X."/>
            <person name="Wang X."/>
            <person name="Wu Q."/>
            <person name="Li C."/>
            <person name="Ren X."/>
            <person name="Wang J."/>
            <person name="Wang X."/>
            <person name="Li D."/>
            <person name="Liu D."/>
            <person name="Zhang X."/>
            <person name="Ji Z."/>
            <person name="Zhao W."/>
            <person name="Sun Y."/>
            <person name="Zhang Z."/>
            <person name="Bao J."/>
            <person name="Han Y."/>
            <person name="Dong L."/>
            <person name="Ji J."/>
            <person name="Chen P."/>
            <person name="Wu S."/>
            <person name="Liu J."/>
            <person name="Xiao Y."/>
            <person name="Bu D."/>
            <person name="Tan J."/>
            <person name="Yang L."/>
            <person name="Ye C."/>
            <person name="Zhang J."/>
            <person name="Xu J."/>
            <person name="Zhou Y."/>
            <person name="Yu Y."/>
            <person name="Zhang B."/>
            <person name="Zhuang S."/>
            <person name="Wei H."/>
            <person name="Liu B."/>
            <person name="Lei M."/>
            <person name="Yu H."/>
            <person name="Li Y."/>
            <person name="Xu H."/>
            <person name="Wei S."/>
            <person name="He X."/>
            <person name="Fang L."/>
            <person name="Zhang Z."/>
            <person name="Zhang Y."/>
            <person name="Huang X."/>
            <person name="Su Z."/>
            <person name="Tong W."/>
            <person name="Li J."/>
            <person name="Tong Z."/>
            <person name="Li S."/>
            <person name="Ye J."/>
            <person name="Wang L."/>
            <person name="Fang L."/>
            <person name="Lei T."/>
            <person name="Chen C."/>
            <person name="Chen H."/>
            <person name="Xu Z."/>
            <person name="Li H."/>
            <person name="Huang H."/>
            <person name="Zhang F."/>
            <person name="Xu H."/>
            <person name="Li N."/>
            <person name="Zhao C."/>
            <person name="Li S."/>
            <person name="Dong L."/>
            <person name="Huang Y."/>
            <person name="Li L."/>
            <person name="Xi Y."/>
            <person name="Qi Q."/>
            <person name="Li W."/>
            <person name="Zhang B."/>
            <person name="Hu W."/>
            <person name="Zhang Y."/>
            <person name="Tian X."/>
            <person name="Jiao Y."/>
            <person name="Liang X."/>
            <person name="Jin J."/>
            <person name="Gao L."/>
            <person name="Zheng W."/>
            <person name="Hao B."/>
            <person name="Liu S."/>
            <person name="Wang W."/>
            <person name="Yuan L."/>
            <person name="Cao M."/>
            <person name="McDermott J."/>
            <person name="Samudrala R."/>
            <person name="Wang J."/>
            <person name="Wong G.K."/>
            <person name="Yang H."/>
        </authorList>
    </citation>
    <scope>NUCLEOTIDE SEQUENCE [LARGE SCALE GENOMIC DNA]</scope>
    <source>
        <strain evidence="7">cv. 93-11</strain>
    </source>
</reference>
<keyword evidence="2" id="KW-0963">Cytoplasm</keyword>
<organism evidence="6 7">
    <name type="scientific">Oryza sativa subsp. indica</name>
    <name type="common">Rice</name>
    <dbReference type="NCBI Taxonomy" id="39946"/>
    <lineage>
        <taxon>Eukaryota</taxon>
        <taxon>Viridiplantae</taxon>
        <taxon>Streptophyta</taxon>
        <taxon>Embryophyta</taxon>
        <taxon>Tracheophyta</taxon>
        <taxon>Spermatophyta</taxon>
        <taxon>Magnoliopsida</taxon>
        <taxon>Liliopsida</taxon>
        <taxon>Poales</taxon>
        <taxon>Poaceae</taxon>
        <taxon>BOP clade</taxon>
        <taxon>Oryzoideae</taxon>
        <taxon>Oryzeae</taxon>
        <taxon>Oryzinae</taxon>
        <taxon>Oryza</taxon>
        <taxon>Oryza sativa</taxon>
    </lineage>
</organism>
<protein>
    <recommendedName>
        <fullName evidence="5">TCTP domain-containing protein</fullName>
    </recommendedName>
</protein>
<accession>B8BLP4</accession>
<evidence type="ECO:0000256" key="2">
    <source>
        <dbReference type="ARBA" id="ARBA00022490"/>
    </source>
</evidence>
<dbReference type="GO" id="GO:0005737">
    <property type="term" value="C:cytoplasm"/>
    <property type="evidence" value="ECO:0007669"/>
    <property type="project" value="UniProtKB-SubCell"/>
</dbReference>
<dbReference type="InterPro" id="IPR022059">
    <property type="entry name" value="DUF3615"/>
</dbReference>
<feature type="region of interest" description="Disordered" evidence="4">
    <location>
        <begin position="240"/>
        <end position="268"/>
    </location>
</feature>
<dbReference type="InterPro" id="IPR011323">
    <property type="entry name" value="Mss4/transl-control_tumour"/>
</dbReference>
<dbReference type="GO" id="GO:0005509">
    <property type="term" value="F:calcium ion binding"/>
    <property type="evidence" value="ECO:0007669"/>
    <property type="project" value="TreeGrafter"/>
</dbReference>
<evidence type="ECO:0000256" key="1">
    <source>
        <dbReference type="ARBA" id="ARBA00004496"/>
    </source>
</evidence>
<dbReference type="Pfam" id="PF00838">
    <property type="entry name" value="TCTP"/>
    <property type="match status" value="1"/>
</dbReference>
<dbReference type="Proteomes" id="UP000007015">
    <property type="component" value="Chromosome 11"/>
</dbReference>
<dbReference type="Gramene" id="BGIOSGA033590-TA">
    <property type="protein sequence ID" value="BGIOSGA033590-PA"/>
    <property type="gene ID" value="BGIOSGA033590"/>
</dbReference>
<dbReference type="InterPro" id="IPR011057">
    <property type="entry name" value="Mss4-like_sf"/>
</dbReference>
<dbReference type="PROSITE" id="PS01003">
    <property type="entry name" value="TCTP_2"/>
    <property type="match status" value="1"/>
</dbReference>
<name>B8BLP4_ORYSI</name>
<dbReference type="Pfam" id="PF12274">
    <property type="entry name" value="DUF3615"/>
    <property type="match status" value="1"/>
</dbReference>